<dbReference type="KEGG" id="nib:GU926_02930"/>
<dbReference type="RefSeq" id="WP_160688852.1">
    <property type="nucleotide sequence ID" value="NZ_CP047897.1"/>
</dbReference>
<sequence>MELLFIGSIGGGELLILVLLPAILWIWALVDVLKSDFKTDFEKIIWLLLVIFLPFLGWILYVFIGRSQRIKRSY</sequence>
<keyword evidence="5 6" id="KW-0472">Membrane</keyword>
<reference evidence="8 9" key="1">
    <citation type="submission" date="2020-01" db="EMBL/GenBank/DDBJ databases">
        <authorList>
            <person name="Kim M."/>
        </authorList>
    </citation>
    <scope>NUCLEOTIDE SEQUENCE [LARGE SCALE GENOMIC DNA]</scope>
    <source>
        <strain evidence="8 9">BT10</strain>
    </source>
</reference>
<feature type="domain" description="Cardiolipin synthase N-terminal" evidence="7">
    <location>
        <begin position="23"/>
        <end position="66"/>
    </location>
</feature>
<evidence type="ECO:0000256" key="4">
    <source>
        <dbReference type="ARBA" id="ARBA00022989"/>
    </source>
</evidence>
<evidence type="ECO:0000313" key="9">
    <source>
        <dbReference type="Proteomes" id="UP000464214"/>
    </source>
</evidence>
<comment type="subcellular location">
    <subcellularLocation>
        <location evidence="1">Cell membrane</location>
        <topology evidence="1">Multi-pass membrane protein</topology>
    </subcellularLocation>
</comment>
<dbReference type="Pfam" id="PF13396">
    <property type="entry name" value="PLDc_N"/>
    <property type="match status" value="1"/>
</dbReference>
<evidence type="ECO:0000313" key="8">
    <source>
        <dbReference type="EMBL" id="QHL86451.1"/>
    </source>
</evidence>
<dbReference type="GO" id="GO:0005886">
    <property type="term" value="C:plasma membrane"/>
    <property type="evidence" value="ECO:0007669"/>
    <property type="project" value="UniProtKB-SubCell"/>
</dbReference>
<accession>A0A6P1NXR3</accession>
<feature type="transmembrane region" description="Helical" evidence="6">
    <location>
        <begin position="12"/>
        <end position="32"/>
    </location>
</feature>
<keyword evidence="4 6" id="KW-1133">Transmembrane helix</keyword>
<keyword evidence="2" id="KW-1003">Cell membrane</keyword>
<dbReference type="EMBL" id="CP047897">
    <property type="protein sequence ID" value="QHL86451.1"/>
    <property type="molecule type" value="Genomic_DNA"/>
</dbReference>
<protein>
    <recommendedName>
        <fullName evidence="7">Cardiolipin synthase N-terminal domain-containing protein</fullName>
    </recommendedName>
</protein>
<evidence type="ECO:0000259" key="7">
    <source>
        <dbReference type="Pfam" id="PF13396"/>
    </source>
</evidence>
<keyword evidence="3 6" id="KW-0812">Transmembrane</keyword>
<dbReference type="Proteomes" id="UP000464214">
    <property type="component" value="Chromosome"/>
</dbReference>
<evidence type="ECO:0000256" key="2">
    <source>
        <dbReference type="ARBA" id="ARBA00022475"/>
    </source>
</evidence>
<gene>
    <name evidence="8" type="ORF">GU926_02930</name>
</gene>
<feature type="transmembrane region" description="Helical" evidence="6">
    <location>
        <begin position="44"/>
        <end position="64"/>
    </location>
</feature>
<evidence type="ECO:0000256" key="3">
    <source>
        <dbReference type="ARBA" id="ARBA00022692"/>
    </source>
</evidence>
<name>A0A6P1NXR3_9BACT</name>
<evidence type="ECO:0000256" key="1">
    <source>
        <dbReference type="ARBA" id="ARBA00004651"/>
    </source>
</evidence>
<evidence type="ECO:0000256" key="5">
    <source>
        <dbReference type="ARBA" id="ARBA00023136"/>
    </source>
</evidence>
<keyword evidence="9" id="KW-1185">Reference proteome</keyword>
<dbReference type="InterPro" id="IPR027379">
    <property type="entry name" value="CLS_N"/>
</dbReference>
<dbReference type="AlphaFoldDB" id="A0A6P1NXR3"/>
<evidence type="ECO:0000256" key="6">
    <source>
        <dbReference type="SAM" id="Phobius"/>
    </source>
</evidence>
<proteinExistence type="predicted"/>
<organism evidence="8 9">
    <name type="scientific">Nibribacter ruber</name>
    <dbReference type="NCBI Taxonomy" id="2698458"/>
    <lineage>
        <taxon>Bacteria</taxon>
        <taxon>Pseudomonadati</taxon>
        <taxon>Bacteroidota</taxon>
        <taxon>Cytophagia</taxon>
        <taxon>Cytophagales</taxon>
        <taxon>Hymenobacteraceae</taxon>
        <taxon>Nibribacter</taxon>
    </lineage>
</organism>